<feature type="binding site" evidence="6">
    <location>
        <position position="91"/>
    </location>
    <ligand>
        <name>shikimate</name>
        <dbReference type="ChEBI" id="CHEBI:36208"/>
    </ligand>
</feature>
<keyword evidence="2 6" id="KW-0028">Amino-acid biosynthesis</keyword>
<dbReference type="Pfam" id="PF18317">
    <property type="entry name" value="SDH_C"/>
    <property type="match status" value="1"/>
</dbReference>
<evidence type="ECO:0000259" key="9">
    <source>
        <dbReference type="Pfam" id="PF08501"/>
    </source>
</evidence>
<dbReference type="CDD" id="cd01065">
    <property type="entry name" value="NAD_bind_Shikimate_DH"/>
    <property type="match status" value="1"/>
</dbReference>
<evidence type="ECO:0000256" key="7">
    <source>
        <dbReference type="SAM" id="Coils"/>
    </source>
</evidence>
<dbReference type="InterPro" id="IPR022893">
    <property type="entry name" value="Shikimate_DH_fam"/>
</dbReference>
<proteinExistence type="inferred from homology"/>
<feature type="binding site" evidence="6">
    <location>
        <begin position="130"/>
        <end position="134"/>
    </location>
    <ligand>
        <name>NADP(+)</name>
        <dbReference type="ChEBI" id="CHEBI:58349"/>
    </ligand>
</feature>
<comment type="caution">
    <text evidence="6">Lacks conserved residue(s) required for the propagation of feature annotation.</text>
</comment>
<dbReference type="InterPro" id="IPR013708">
    <property type="entry name" value="Shikimate_DH-bd_N"/>
</dbReference>
<feature type="binding site" evidence="6">
    <location>
        <position position="66"/>
    </location>
    <ligand>
        <name>shikimate</name>
        <dbReference type="ChEBI" id="CHEBI:36208"/>
    </ligand>
</feature>
<evidence type="ECO:0000256" key="4">
    <source>
        <dbReference type="ARBA" id="ARBA00023002"/>
    </source>
</evidence>
<dbReference type="SUPFAM" id="SSF51735">
    <property type="entry name" value="NAD(P)-binding Rossmann-fold domains"/>
    <property type="match status" value="1"/>
</dbReference>
<dbReference type="NCBIfam" id="NF001314">
    <property type="entry name" value="PRK00258.2-2"/>
    <property type="match status" value="1"/>
</dbReference>
<dbReference type="Pfam" id="PF01488">
    <property type="entry name" value="Shikimate_DH"/>
    <property type="match status" value="1"/>
</dbReference>
<evidence type="ECO:0000256" key="2">
    <source>
        <dbReference type="ARBA" id="ARBA00022605"/>
    </source>
</evidence>
<evidence type="ECO:0000313" key="11">
    <source>
        <dbReference type="EMBL" id="AIJ04897.1"/>
    </source>
</evidence>
<evidence type="ECO:0000256" key="6">
    <source>
        <dbReference type="HAMAP-Rule" id="MF_00222"/>
    </source>
</evidence>
<gene>
    <name evidence="6" type="primary">aroE</name>
    <name evidence="11" type="ORF">JH146_0046</name>
</gene>
<feature type="binding site" evidence="6">
    <location>
        <begin position="152"/>
        <end position="157"/>
    </location>
    <ligand>
        <name>NADP(+)</name>
        <dbReference type="ChEBI" id="CHEBI:58349"/>
    </ligand>
</feature>
<feature type="coiled-coil region" evidence="7">
    <location>
        <begin position="148"/>
        <end position="175"/>
    </location>
</feature>
<feature type="binding site" evidence="6">
    <location>
        <position position="224"/>
    </location>
    <ligand>
        <name>NADP(+)</name>
        <dbReference type="ChEBI" id="CHEBI:58349"/>
    </ligand>
</feature>
<keyword evidence="4 6" id="KW-0560">Oxidoreductase</keyword>
<dbReference type="InterPro" id="IPR006151">
    <property type="entry name" value="Shikm_DH/Glu-tRNA_Rdtase"/>
</dbReference>
<keyword evidence="12" id="KW-1185">Reference proteome</keyword>
<protein>
    <recommendedName>
        <fullName evidence="1 6">Shikimate dehydrogenase (NADP(+))</fullName>
        <shortName evidence="6">SDH</shortName>
        <ecNumber evidence="1 6">1.1.1.25</ecNumber>
    </recommendedName>
</protein>
<evidence type="ECO:0000256" key="5">
    <source>
        <dbReference type="ARBA" id="ARBA00023141"/>
    </source>
</evidence>
<evidence type="ECO:0000256" key="3">
    <source>
        <dbReference type="ARBA" id="ARBA00022857"/>
    </source>
</evidence>
<dbReference type="HAMAP" id="MF_00222">
    <property type="entry name" value="Shikimate_DH_AroE"/>
    <property type="match status" value="1"/>
</dbReference>
<dbReference type="EC" id="1.1.1.25" evidence="1 6"/>
<dbReference type="SUPFAM" id="SSF53223">
    <property type="entry name" value="Aminoacid dehydrogenase-like, N-terminal domain"/>
    <property type="match status" value="1"/>
</dbReference>
<dbReference type="GO" id="GO:0019632">
    <property type="term" value="P:shikimate metabolic process"/>
    <property type="evidence" value="ECO:0007669"/>
    <property type="project" value="InterPro"/>
</dbReference>
<dbReference type="AlphaFoldDB" id="A0A076LDL9"/>
<dbReference type="STRING" id="1301915.JH146_0046"/>
<accession>A0A076LDL9</accession>
<dbReference type="NCBIfam" id="TIGR00507">
    <property type="entry name" value="aroE"/>
    <property type="match status" value="1"/>
</dbReference>
<name>A0A076LDL9_9EURY</name>
<evidence type="ECO:0000256" key="1">
    <source>
        <dbReference type="ARBA" id="ARBA00012962"/>
    </source>
</evidence>
<evidence type="ECO:0000259" key="10">
    <source>
        <dbReference type="Pfam" id="PF18317"/>
    </source>
</evidence>
<dbReference type="GO" id="GO:0009423">
    <property type="term" value="P:chorismate biosynthetic process"/>
    <property type="evidence" value="ECO:0007669"/>
    <property type="project" value="UniProtKB-UniRule"/>
</dbReference>
<dbReference type="GO" id="GO:0004764">
    <property type="term" value="F:shikimate 3-dehydrogenase (NADP+) activity"/>
    <property type="evidence" value="ECO:0007669"/>
    <property type="project" value="UniProtKB-UniRule"/>
</dbReference>
<dbReference type="EMBL" id="CP009149">
    <property type="protein sequence ID" value="AIJ04897.1"/>
    <property type="molecule type" value="Genomic_DNA"/>
</dbReference>
<feature type="active site" description="Proton acceptor" evidence="6">
    <location>
        <position position="70"/>
    </location>
</feature>
<keyword evidence="3 6" id="KW-0521">NADP</keyword>
<dbReference type="Pfam" id="PF08501">
    <property type="entry name" value="Shikimate_dh_N"/>
    <property type="match status" value="1"/>
</dbReference>
<dbReference type="PANTHER" id="PTHR21089:SF1">
    <property type="entry name" value="BIFUNCTIONAL 3-DEHYDROQUINATE DEHYDRATASE_SHIKIMATE DEHYDROGENASE, CHLOROPLASTIC"/>
    <property type="match status" value="1"/>
</dbReference>
<comment type="subunit">
    <text evidence="6">Homodimer.</text>
</comment>
<feature type="binding site" evidence="6">
    <location>
        <position position="254"/>
    </location>
    <ligand>
        <name>shikimate</name>
        <dbReference type="ChEBI" id="CHEBI:36208"/>
    </ligand>
</feature>
<dbReference type="InterPro" id="IPR036291">
    <property type="entry name" value="NAD(P)-bd_dom_sf"/>
</dbReference>
<sequence length="298" mass="32719">MVDAKTKVIGLIGHPVEHSFSPIMHNAAFKDKGLNYVYVAFDVLPENLKYVIDGAKALGIVGFNVTIPHKIEIMKYLDEIDKDAQLIGAVNTIKIEDGKAIGYNTDGIGARMALEEEIGKVKDKNIVIYGAGGAGRAVAFELAKDNNIIIANRTIEKAENLAKEISEKLNKKFGEEVKFSGLDVDLDGVDIIINATPIGMYPNVDAEPIVKAENMREDMVVMDLIYNPLETVLLKEAKKVNAKTINGLGMLIYQGAVAFKIWTGVEPNIEVMKNAIIDKIINHSSHQADRYINTLILN</sequence>
<dbReference type="Gene3D" id="3.40.50.10860">
    <property type="entry name" value="Leucine Dehydrogenase, chain A, domain 1"/>
    <property type="match status" value="1"/>
</dbReference>
<dbReference type="InterPro" id="IPR011342">
    <property type="entry name" value="Shikimate_DH"/>
</dbReference>
<dbReference type="Gene3D" id="3.40.50.720">
    <property type="entry name" value="NAD(P)-binding Rossmann-like Domain"/>
    <property type="match status" value="1"/>
</dbReference>
<comment type="similarity">
    <text evidence="6">Belongs to the shikimate dehydrogenase family.</text>
</comment>
<dbReference type="Proteomes" id="UP000028781">
    <property type="component" value="Chromosome"/>
</dbReference>
<comment type="pathway">
    <text evidence="6">Metabolic intermediate biosynthesis; chorismate biosynthesis; chorismate from D-erythrose 4-phosphate and phosphoenolpyruvate: step 4/7.</text>
</comment>
<comment type="function">
    <text evidence="6">Involved in the biosynthesis of the chorismate, which leads to the biosynthesis of aromatic amino acids. Catalyzes the reversible NADPH linked reduction of 3-dehydroshikimate (DHSA) to yield shikimate (SA).</text>
</comment>
<dbReference type="KEGG" id="mjh:JH146_0046"/>
<feature type="binding site" evidence="6">
    <location>
        <begin position="19"/>
        <end position="21"/>
    </location>
    <ligand>
        <name>shikimate</name>
        <dbReference type="ChEBI" id="CHEBI:36208"/>
    </ligand>
</feature>
<dbReference type="InterPro" id="IPR041121">
    <property type="entry name" value="SDH_C"/>
</dbReference>
<dbReference type="FunFam" id="3.40.50.720:FF:000086">
    <property type="entry name" value="Quinate/shikimate dehydrogenase"/>
    <property type="match status" value="1"/>
</dbReference>
<organism evidence="11 12">
    <name type="scientific">Methanocaldococcus bathoardescens</name>
    <dbReference type="NCBI Taxonomy" id="1301915"/>
    <lineage>
        <taxon>Archaea</taxon>
        <taxon>Methanobacteriati</taxon>
        <taxon>Methanobacteriota</taxon>
        <taxon>Methanomada group</taxon>
        <taxon>Methanococci</taxon>
        <taxon>Methanococcales</taxon>
        <taxon>Methanocaldococcaceae</taxon>
        <taxon>Methanocaldococcus</taxon>
    </lineage>
</organism>
<feature type="binding site" evidence="6">
    <location>
        <position position="247"/>
    </location>
    <ligand>
        <name>NADP(+)</name>
        <dbReference type="ChEBI" id="CHEBI:58349"/>
    </ligand>
</feature>
<dbReference type="GeneID" id="24890637"/>
<feature type="binding site" evidence="6">
    <location>
        <position position="106"/>
    </location>
    <ligand>
        <name>shikimate</name>
        <dbReference type="ChEBI" id="CHEBI:36208"/>
    </ligand>
</feature>
<dbReference type="GO" id="GO:0009073">
    <property type="term" value="P:aromatic amino acid family biosynthetic process"/>
    <property type="evidence" value="ECO:0007669"/>
    <property type="project" value="UniProtKB-KW"/>
</dbReference>
<comment type="catalytic activity">
    <reaction evidence="6">
        <text>shikimate + NADP(+) = 3-dehydroshikimate + NADPH + H(+)</text>
        <dbReference type="Rhea" id="RHEA:17737"/>
        <dbReference type="ChEBI" id="CHEBI:15378"/>
        <dbReference type="ChEBI" id="CHEBI:16630"/>
        <dbReference type="ChEBI" id="CHEBI:36208"/>
        <dbReference type="ChEBI" id="CHEBI:57783"/>
        <dbReference type="ChEBI" id="CHEBI:58349"/>
        <dbReference type="EC" id="1.1.1.25"/>
    </reaction>
</comment>
<dbReference type="OrthoDB" id="8744at2157"/>
<keyword evidence="5 6" id="KW-0057">Aromatic amino acid biosynthesis</keyword>
<feature type="domain" description="Shikimate dehydrogenase substrate binding N-terminal" evidence="9">
    <location>
        <begin position="11"/>
        <end position="93"/>
    </location>
</feature>
<dbReference type="RefSeq" id="WP_048201115.1">
    <property type="nucleotide sequence ID" value="NZ_CP009149.1"/>
</dbReference>
<evidence type="ECO:0000313" key="12">
    <source>
        <dbReference type="Proteomes" id="UP000028781"/>
    </source>
</evidence>
<dbReference type="NCBIfam" id="NF001319">
    <property type="entry name" value="PRK00258.3-3"/>
    <property type="match status" value="1"/>
</dbReference>
<dbReference type="FunFam" id="3.40.50.10860:FF:000004">
    <property type="entry name" value="Quinate/shikimate dehydrogenase"/>
    <property type="match status" value="1"/>
</dbReference>
<dbReference type="InterPro" id="IPR046346">
    <property type="entry name" value="Aminoacid_DH-like_N_sf"/>
</dbReference>
<reference evidence="11 12" key="1">
    <citation type="journal article" date="2015" name="Int. J. Syst. Evol. Microbiol.">
        <title>M ethanocaldococcus bathoardescens sp. nov., a hyperthermophilic methanogen isolated from a volcanically active deep-sea hydrothermal vent.</title>
        <authorList>
            <person name="Stewart L.C."/>
            <person name="Jung J.H."/>
            <person name="Kim Y.T."/>
            <person name="Kwon S.W."/>
            <person name="Park C.S."/>
            <person name="Holden J.F."/>
        </authorList>
    </citation>
    <scope>NUCLEOTIDE SEQUENCE [LARGE SCALE GENOMIC DNA]</scope>
    <source>
        <strain evidence="11 12">JH146</strain>
    </source>
</reference>
<dbReference type="HOGENOM" id="CLU_044063_4_1_2"/>
<evidence type="ECO:0000259" key="8">
    <source>
        <dbReference type="Pfam" id="PF01488"/>
    </source>
</evidence>
<feature type="binding site" evidence="6">
    <location>
        <position position="226"/>
    </location>
    <ligand>
        <name>shikimate</name>
        <dbReference type="ChEBI" id="CHEBI:36208"/>
    </ligand>
</feature>
<keyword evidence="7" id="KW-0175">Coiled coil</keyword>
<dbReference type="GO" id="GO:0050661">
    <property type="term" value="F:NADP binding"/>
    <property type="evidence" value="ECO:0007669"/>
    <property type="project" value="InterPro"/>
</dbReference>
<dbReference type="GO" id="GO:0008652">
    <property type="term" value="P:amino acid biosynthetic process"/>
    <property type="evidence" value="ECO:0007669"/>
    <property type="project" value="UniProtKB-KW"/>
</dbReference>
<feature type="domain" description="Quinate/shikimate 5-dehydrogenase/glutamyl-tRNA reductase" evidence="8">
    <location>
        <begin position="116"/>
        <end position="224"/>
    </location>
</feature>
<dbReference type="PANTHER" id="PTHR21089">
    <property type="entry name" value="SHIKIMATE DEHYDROGENASE"/>
    <property type="match status" value="1"/>
</dbReference>
<feature type="domain" description="SDH C-terminal" evidence="10">
    <location>
        <begin position="247"/>
        <end position="276"/>
    </location>
</feature>
<dbReference type="UniPathway" id="UPA00053">
    <property type="reaction ID" value="UER00087"/>
</dbReference>